<dbReference type="EC" id="2.7.13.3" evidence="3"/>
<dbReference type="InterPro" id="IPR013727">
    <property type="entry name" value="2CSK_N"/>
</dbReference>
<keyword evidence="7 12" id="KW-0418">Kinase</keyword>
<dbReference type="Pfam" id="PF08521">
    <property type="entry name" value="2CSK_N"/>
    <property type="match status" value="1"/>
</dbReference>
<dbReference type="CDD" id="cd00075">
    <property type="entry name" value="HATPase"/>
    <property type="match status" value="1"/>
</dbReference>
<dbReference type="PANTHER" id="PTHR45436:SF1">
    <property type="entry name" value="SENSOR PROTEIN QSEC"/>
    <property type="match status" value="1"/>
</dbReference>
<dbReference type="CDD" id="cd00082">
    <property type="entry name" value="HisKA"/>
    <property type="match status" value="1"/>
</dbReference>
<evidence type="ECO:0000256" key="6">
    <source>
        <dbReference type="ARBA" id="ARBA00022692"/>
    </source>
</evidence>
<evidence type="ECO:0000256" key="1">
    <source>
        <dbReference type="ARBA" id="ARBA00000085"/>
    </source>
</evidence>
<organism evidence="12 13">
    <name type="scientific">Dyella dinghuensis</name>
    <dbReference type="NCBI Taxonomy" id="1920169"/>
    <lineage>
        <taxon>Bacteria</taxon>
        <taxon>Pseudomonadati</taxon>
        <taxon>Pseudomonadota</taxon>
        <taxon>Gammaproteobacteria</taxon>
        <taxon>Lysobacterales</taxon>
        <taxon>Rhodanobacteraceae</taxon>
        <taxon>Dyella</taxon>
    </lineage>
</organism>
<keyword evidence="13" id="KW-1185">Reference proteome</keyword>
<keyword evidence="9" id="KW-0472">Membrane</keyword>
<comment type="catalytic activity">
    <reaction evidence="1">
        <text>ATP + protein L-histidine = ADP + protein N-phospho-L-histidine.</text>
        <dbReference type="EC" id="2.7.13.3"/>
    </reaction>
</comment>
<evidence type="ECO:0000256" key="4">
    <source>
        <dbReference type="ARBA" id="ARBA00022553"/>
    </source>
</evidence>
<dbReference type="InterPro" id="IPR005467">
    <property type="entry name" value="His_kinase_dom"/>
</dbReference>
<protein>
    <recommendedName>
        <fullName evidence="3">histidine kinase</fullName>
        <ecNumber evidence="3">2.7.13.3</ecNumber>
    </recommendedName>
</protein>
<keyword evidence="5" id="KW-0808">Transferase</keyword>
<dbReference type="InterPro" id="IPR003594">
    <property type="entry name" value="HATPase_dom"/>
</dbReference>
<dbReference type="RefSeq" id="WP_126673660.1">
    <property type="nucleotide sequence ID" value="NZ_RYZR01000005.1"/>
</dbReference>
<dbReference type="AlphaFoldDB" id="A0A3S0REN8"/>
<dbReference type="PROSITE" id="PS50109">
    <property type="entry name" value="HIS_KIN"/>
    <property type="match status" value="1"/>
</dbReference>
<comment type="subcellular location">
    <subcellularLocation>
        <location evidence="2">Membrane</location>
    </subcellularLocation>
</comment>
<dbReference type="InterPro" id="IPR036097">
    <property type="entry name" value="HisK_dim/P_sf"/>
</dbReference>
<gene>
    <name evidence="12" type="ORF">EKH79_10120</name>
</gene>
<sequence length="501" mass="54875">MTESPKLKRAPSIRGRLFGYLLLPLAALMSLAFWADHRTFVTPMYDTFDRALSRAAIAIAAQVHQGNDGTLYVEGPDPGTLHMHPPSGAHLGPPPPPDGDITDRHDSSLRFEPDNRPLAWMRLYPGARETLLYRVSLPDGHTIAGDDGLPIADGHESDNVGYENATYKDVYLRVATYHTSVGDTPVLVTVGENVHHRDIVVRRLDSIIGVSDGIQLLLVLVLTLFGITVALRPINKLREQIAKQEPQSLQPLMLEPVPGEVRPLVESLNTMLMTVRDATLAQQHFLTNAAHQLRTPLTGLKAQLEVLADETQDTAQQERITRLQGSVDRLAHTANQLLALARAEPSSHGPSDFVSIQIDALVGAVIGSMLDRALARGIDLGAECEPLQVHGVYWLLHELLINLLDNAIRHTPDGGNITIRCGRQNGMPYLEVEDSGPGIAHAERERVRERFYRAAGSDGQSSGLGLAIVEEIARSHRAHFKILDALEGTGARMRIEFPSHG</sequence>
<dbReference type="InterPro" id="IPR050428">
    <property type="entry name" value="TCS_sensor_his_kinase"/>
</dbReference>
<dbReference type="Pfam" id="PF02518">
    <property type="entry name" value="HATPase_c"/>
    <property type="match status" value="1"/>
</dbReference>
<feature type="domain" description="Histidine kinase" evidence="11">
    <location>
        <begin position="288"/>
        <end position="501"/>
    </location>
</feature>
<dbReference type="SMART" id="SM00388">
    <property type="entry name" value="HisKA"/>
    <property type="match status" value="1"/>
</dbReference>
<accession>A0A3S0REN8</accession>
<dbReference type="SUPFAM" id="SSF55874">
    <property type="entry name" value="ATPase domain of HSP90 chaperone/DNA topoisomerase II/histidine kinase"/>
    <property type="match status" value="1"/>
</dbReference>
<evidence type="ECO:0000256" key="10">
    <source>
        <dbReference type="SAM" id="MobiDB-lite"/>
    </source>
</evidence>
<name>A0A3S0REN8_9GAMM</name>
<evidence type="ECO:0000256" key="8">
    <source>
        <dbReference type="ARBA" id="ARBA00022989"/>
    </source>
</evidence>
<dbReference type="InterPro" id="IPR036890">
    <property type="entry name" value="HATPase_C_sf"/>
</dbReference>
<dbReference type="InterPro" id="IPR004358">
    <property type="entry name" value="Sig_transdc_His_kin-like_C"/>
</dbReference>
<keyword evidence="6" id="KW-0812">Transmembrane</keyword>
<dbReference type="InterPro" id="IPR003661">
    <property type="entry name" value="HisK_dim/P_dom"/>
</dbReference>
<evidence type="ECO:0000256" key="5">
    <source>
        <dbReference type="ARBA" id="ARBA00022679"/>
    </source>
</evidence>
<comment type="caution">
    <text evidence="12">The sequence shown here is derived from an EMBL/GenBank/DDBJ whole genome shotgun (WGS) entry which is preliminary data.</text>
</comment>
<dbReference type="GO" id="GO:0005886">
    <property type="term" value="C:plasma membrane"/>
    <property type="evidence" value="ECO:0007669"/>
    <property type="project" value="TreeGrafter"/>
</dbReference>
<dbReference type="GO" id="GO:0000155">
    <property type="term" value="F:phosphorelay sensor kinase activity"/>
    <property type="evidence" value="ECO:0007669"/>
    <property type="project" value="InterPro"/>
</dbReference>
<dbReference type="Gene3D" id="1.10.287.130">
    <property type="match status" value="1"/>
</dbReference>
<dbReference type="Proteomes" id="UP000267077">
    <property type="component" value="Unassembled WGS sequence"/>
</dbReference>
<evidence type="ECO:0000259" key="11">
    <source>
        <dbReference type="PROSITE" id="PS50109"/>
    </source>
</evidence>
<evidence type="ECO:0000256" key="2">
    <source>
        <dbReference type="ARBA" id="ARBA00004370"/>
    </source>
</evidence>
<dbReference type="PRINTS" id="PR00344">
    <property type="entry name" value="BCTRLSENSOR"/>
</dbReference>
<reference evidence="12 13" key="1">
    <citation type="submission" date="2018-12" db="EMBL/GenBank/DDBJ databases">
        <title>Dyella dinghuensis sp. nov. DHOA06 and Dyella choica sp. nov. 4M-K27, isolated from forest soil.</title>
        <authorList>
            <person name="Qiu L.-H."/>
            <person name="Gao Z.-H."/>
        </authorList>
    </citation>
    <scope>NUCLEOTIDE SEQUENCE [LARGE SCALE GENOMIC DNA]</scope>
    <source>
        <strain evidence="12 13">DHOA06</strain>
    </source>
</reference>
<evidence type="ECO:0000256" key="7">
    <source>
        <dbReference type="ARBA" id="ARBA00022777"/>
    </source>
</evidence>
<evidence type="ECO:0000313" key="12">
    <source>
        <dbReference type="EMBL" id="RUL64380.1"/>
    </source>
</evidence>
<dbReference type="OrthoDB" id="9804645at2"/>
<dbReference type="EMBL" id="RYZR01000005">
    <property type="protein sequence ID" value="RUL64380.1"/>
    <property type="molecule type" value="Genomic_DNA"/>
</dbReference>
<dbReference type="Pfam" id="PF00512">
    <property type="entry name" value="HisKA"/>
    <property type="match status" value="1"/>
</dbReference>
<dbReference type="SMART" id="SM00387">
    <property type="entry name" value="HATPase_c"/>
    <property type="match status" value="1"/>
</dbReference>
<evidence type="ECO:0000256" key="3">
    <source>
        <dbReference type="ARBA" id="ARBA00012438"/>
    </source>
</evidence>
<proteinExistence type="predicted"/>
<dbReference type="PANTHER" id="PTHR45436">
    <property type="entry name" value="SENSOR HISTIDINE KINASE YKOH"/>
    <property type="match status" value="1"/>
</dbReference>
<keyword evidence="4" id="KW-0597">Phosphoprotein</keyword>
<feature type="region of interest" description="Disordered" evidence="10">
    <location>
        <begin position="69"/>
        <end position="103"/>
    </location>
</feature>
<dbReference type="Gene3D" id="3.30.565.10">
    <property type="entry name" value="Histidine kinase-like ATPase, C-terminal domain"/>
    <property type="match status" value="1"/>
</dbReference>
<evidence type="ECO:0000313" key="13">
    <source>
        <dbReference type="Proteomes" id="UP000267077"/>
    </source>
</evidence>
<dbReference type="SUPFAM" id="SSF47384">
    <property type="entry name" value="Homodimeric domain of signal transducing histidine kinase"/>
    <property type="match status" value="1"/>
</dbReference>
<keyword evidence="8" id="KW-1133">Transmembrane helix</keyword>
<evidence type="ECO:0000256" key="9">
    <source>
        <dbReference type="ARBA" id="ARBA00023136"/>
    </source>
</evidence>